<evidence type="ECO:0000256" key="4">
    <source>
        <dbReference type="ARBA" id="ARBA00022989"/>
    </source>
</evidence>
<feature type="domain" description="ABC3 transporter permease C-terminal" evidence="7">
    <location>
        <begin position="77"/>
        <end position="192"/>
    </location>
</feature>
<dbReference type="RefSeq" id="WP_208918256.1">
    <property type="nucleotide sequence ID" value="NZ_LT840184.1"/>
</dbReference>
<keyword evidence="8" id="KW-0449">Lipoprotein</keyword>
<dbReference type="PANTHER" id="PTHR30287">
    <property type="entry name" value="MEMBRANE COMPONENT OF PREDICTED ABC SUPERFAMILY METABOLITE UPTAKE TRANSPORTER"/>
    <property type="match status" value="1"/>
</dbReference>
<evidence type="ECO:0000256" key="2">
    <source>
        <dbReference type="ARBA" id="ARBA00022475"/>
    </source>
</evidence>
<dbReference type="Pfam" id="PF02687">
    <property type="entry name" value="FtsX"/>
    <property type="match status" value="2"/>
</dbReference>
<keyword evidence="5 6" id="KW-0472">Membrane</keyword>
<dbReference type="GO" id="GO:0005886">
    <property type="term" value="C:plasma membrane"/>
    <property type="evidence" value="ECO:0007669"/>
    <property type="project" value="UniProtKB-SubCell"/>
</dbReference>
<feature type="transmembrane region" description="Helical" evidence="6">
    <location>
        <begin position="236"/>
        <end position="258"/>
    </location>
</feature>
<feature type="transmembrane region" description="Helical" evidence="6">
    <location>
        <begin position="533"/>
        <end position="554"/>
    </location>
</feature>
<keyword evidence="3 6" id="KW-0812">Transmembrane</keyword>
<dbReference type="InterPro" id="IPR038766">
    <property type="entry name" value="Membrane_comp_ABC_pdt"/>
</dbReference>
<evidence type="ECO:0000256" key="1">
    <source>
        <dbReference type="ARBA" id="ARBA00004651"/>
    </source>
</evidence>
<proteinExistence type="predicted"/>
<gene>
    <name evidence="8" type="ORF">SAMN05661091_1298</name>
</gene>
<evidence type="ECO:0000256" key="3">
    <source>
        <dbReference type="ARBA" id="ARBA00022692"/>
    </source>
</evidence>
<feature type="transmembrane region" description="Helical" evidence="6">
    <location>
        <begin position="118"/>
        <end position="144"/>
    </location>
</feature>
<feature type="domain" description="ABC3 transporter permease C-terminal" evidence="7">
    <location>
        <begin position="450"/>
        <end position="553"/>
    </location>
</feature>
<dbReference type="STRING" id="1313296.SAMN05661091_1298"/>
<name>A0A1X7GZA3_9BACL</name>
<evidence type="ECO:0000313" key="9">
    <source>
        <dbReference type="Proteomes" id="UP000192940"/>
    </source>
</evidence>
<reference evidence="8 9" key="1">
    <citation type="submission" date="2017-04" db="EMBL/GenBank/DDBJ databases">
        <authorList>
            <person name="Afonso C.L."/>
            <person name="Miller P.J."/>
            <person name="Scott M.A."/>
            <person name="Spackman E."/>
            <person name="Goraichik I."/>
            <person name="Dimitrov K.M."/>
            <person name="Suarez D.L."/>
            <person name="Swayne D.E."/>
        </authorList>
    </citation>
    <scope>NUCLEOTIDE SEQUENCE [LARGE SCALE GENOMIC DNA]</scope>
    <source>
        <strain evidence="8 9">N3/975</strain>
    </source>
</reference>
<evidence type="ECO:0000313" key="8">
    <source>
        <dbReference type="EMBL" id="SMF76269.1"/>
    </source>
</evidence>
<feature type="transmembrane region" description="Helical" evidence="6">
    <location>
        <begin position="164"/>
        <end position="190"/>
    </location>
</feature>
<dbReference type="EMBL" id="LT840184">
    <property type="protein sequence ID" value="SMF76269.1"/>
    <property type="molecule type" value="Genomic_DNA"/>
</dbReference>
<feature type="transmembrane region" description="Helical" evidence="6">
    <location>
        <begin position="20"/>
        <end position="40"/>
    </location>
</feature>
<evidence type="ECO:0000256" key="5">
    <source>
        <dbReference type="ARBA" id="ARBA00023136"/>
    </source>
</evidence>
<dbReference type="PANTHER" id="PTHR30287:SF2">
    <property type="entry name" value="BLL1001 PROTEIN"/>
    <property type="match status" value="1"/>
</dbReference>
<feature type="transmembrane region" description="Helical" evidence="6">
    <location>
        <begin position="443"/>
        <end position="463"/>
    </location>
</feature>
<comment type="subcellular location">
    <subcellularLocation>
        <location evidence="1">Cell membrane</location>
        <topology evidence="1">Multi-pass membrane protein</topology>
    </subcellularLocation>
</comment>
<organism evidence="8 9">
    <name type="scientific">Paenibacillus uliginis N3/975</name>
    <dbReference type="NCBI Taxonomy" id="1313296"/>
    <lineage>
        <taxon>Bacteria</taxon>
        <taxon>Bacillati</taxon>
        <taxon>Bacillota</taxon>
        <taxon>Bacilli</taxon>
        <taxon>Bacillales</taxon>
        <taxon>Paenibacillaceae</taxon>
        <taxon>Paenibacillus</taxon>
    </lineage>
</organism>
<keyword evidence="4 6" id="KW-1133">Transmembrane helix</keyword>
<sequence>MKYLFKQSFTSLLKTKSNIIILFALVTLTSFMYFFVQFSVDENMSTLNSMIQSGQTLTDNQEKFLTALQSNTILARSFLIILILITGFIFYMFYKRYFTLHKKEIGCFKALGYTDQTICFIFISFTFLISIVGSLLGMILGWFGSDLLLTASIEAYSVENVKKGIHLFSFMLGVVSVVIVLCVITTWACYQFYNKETALLLNGSDKQKENRLAEKLVNIVPKRYKLSVRIAMRKPITILLTIITVGIVTSLFVISISLNLSSKKVYTSQTEGHRYSFDTKYDEYQTDDESNHEVSYYLRTPIAIEIESKQEVVQQIVGMDGPVHLLELKNEQGTSLTIPTDNQVLINPALKELYGFHKGDKITFTISGQRQTATILDIAENAETNSIYISKKQVAEWLGVPKNVHTGVLSTEPLNMHNGKTITMTDRLIELDKNAVSNRMSGVINQVLGCIIGCLLIYLVLLLHFQEKIKDILVLDLLGYQTKQINKMLINIYRPILCFSFIVTLFPSIWISQLIQKRLSIQTGDYMPFQTNAITILIILLILNVIYTCVQMIFNFKIKKIINQEQITDYI</sequence>
<feature type="transmembrane region" description="Helical" evidence="6">
    <location>
        <begin position="492"/>
        <end position="513"/>
    </location>
</feature>
<accession>A0A1X7GZA3</accession>
<keyword evidence="9" id="KW-1185">Reference proteome</keyword>
<feature type="transmembrane region" description="Helical" evidence="6">
    <location>
        <begin position="73"/>
        <end position="94"/>
    </location>
</feature>
<keyword evidence="2" id="KW-1003">Cell membrane</keyword>
<evidence type="ECO:0000256" key="6">
    <source>
        <dbReference type="SAM" id="Phobius"/>
    </source>
</evidence>
<protein>
    <submittedName>
        <fullName evidence="8">ABC-type transport system, involved in lipoprotein release, permease component</fullName>
    </submittedName>
</protein>
<dbReference type="AlphaFoldDB" id="A0A1X7GZA3"/>
<evidence type="ECO:0000259" key="7">
    <source>
        <dbReference type="Pfam" id="PF02687"/>
    </source>
</evidence>
<dbReference type="InterPro" id="IPR003838">
    <property type="entry name" value="ABC3_permease_C"/>
</dbReference>
<dbReference type="Proteomes" id="UP000192940">
    <property type="component" value="Chromosome I"/>
</dbReference>